<evidence type="ECO:0000259" key="1">
    <source>
        <dbReference type="Pfam" id="PF12680"/>
    </source>
</evidence>
<proteinExistence type="predicted"/>
<dbReference type="RefSeq" id="WP_184146508.1">
    <property type="nucleotide sequence ID" value="NZ_JACHFM010000001.1"/>
</dbReference>
<dbReference type="EMBL" id="JACHFM010000001">
    <property type="protein sequence ID" value="MBB5220427.1"/>
    <property type="molecule type" value="Genomic_DNA"/>
</dbReference>
<dbReference type="EC" id="1.4.2.-" evidence="2"/>
<dbReference type="Pfam" id="PF12680">
    <property type="entry name" value="SnoaL_2"/>
    <property type="match status" value="1"/>
</dbReference>
<dbReference type="InterPro" id="IPR032710">
    <property type="entry name" value="NTF2-like_dom_sf"/>
</dbReference>
<dbReference type="Proteomes" id="UP000549457">
    <property type="component" value="Unassembled WGS sequence"/>
</dbReference>
<organism evidence="2 3">
    <name type="scientific">Amaricoccus macauensis</name>
    <dbReference type="NCBI Taxonomy" id="57001"/>
    <lineage>
        <taxon>Bacteria</taxon>
        <taxon>Pseudomonadati</taxon>
        <taxon>Pseudomonadota</taxon>
        <taxon>Alphaproteobacteria</taxon>
        <taxon>Rhodobacterales</taxon>
        <taxon>Paracoccaceae</taxon>
        <taxon>Amaricoccus</taxon>
    </lineage>
</organism>
<evidence type="ECO:0000313" key="3">
    <source>
        <dbReference type="Proteomes" id="UP000549457"/>
    </source>
</evidence>
<comment type="caution">
    <text evidence="2">The sequence shown here is derived from an EMBL/GenBank/DDBJ whole genome shotgun (WGS) entry which is preliminary data.</text>
</comment>
<accession>A0A840SF17</accession>
<dbReference type="SUPFAM" id="SSF54427">
    <property type="entry name" value="NTF2-like"/>
    <property type="match status" value="1"/>
</dbReference>
<dbReference type="AlphaFoldDB" id="A0A840SF17"/>
<sequence>MPRITTPNDLADLFDAFNRHDVAAIMAFFDENCVFDTVAGPEVHGTRIEGSDAIAKAFEGVWTAMPDARWDHRDHLVQGDRAVSEWTFSGTAADGSRIEAQGADLFRLKDGQIVHKQALRKQRPPLA</sequence>
<reference evidence="2 3" key="1">
    <citation type="submission" date="2020-08" db="EMBL/GenBank/DDBJ databases">
        <title>Genomic Encyclopedia of Type Strains, Phase IV (KMG-IV): sequencing the most valuable type-strain genomes for metagenomic binning, comparative biology and taxonomic classification.</title>
        <authorList>
            <person name="Goeker M."/>
        </authorList>
    </citation>
    <scope>NUCLEOTIDE SEQUENCE [LARGE SCALE GENOMIC DNA]</scope>
    <source>
        <strain evidence="2 3">DSM 101730</strain>
    </source>
</reference>
<protein>
    <submittedName>
        <fullName evidence="2">Taurine dehydrogenase small subunit</fullName>
        <ecNumber evidence="2">1.4.2.-</ecNumber>
    </submittedName>
</protein>
<keyword evidence="2" id="KW-0560">Oxidoreductase</keyword>
<dbReference type="GO" id="GO:0016491">
    <property type="term" value="F:oxidoreductase activity"/>
    <property type="evidence" value="ECO:0007669"/>
    <property type="project" value="UniProtKB-KW"/>
</dbReference>
<keyword evidence="3" id="KW-1185">Reference proteome</keyword>
<evidence type="ECO:0000313" key="2">
    <source>
        <dbReference type="EMBL" id="MBB5220427.1"/>
    </source>
</evidence>
<dbReference type="Gene3D" id="3.10.450.50">
    <property type="match status" value="1"/>
</dbReference>
<name>A0A840SF17_9RHOB</name>
<dbReference type="InterPro" id="IPR037401">
    <property type="entry name" value="SnoaL-like"/>
</dbReference>
<gene>
    <name evidence="2" type="ORF">HNP73_000348</name>
</gene>
<feature type="domain" description="SnoaL-like" evidence="1">
    <location>
        <begin position="12"/>
        <end position="115"/>
    </location>
</feature>